<keyword evidence="2" id="KW-1185">Reference proteome</keyword>
<proteinExistence type="predicted"/>
<evidence type="ECO:0008006" key="3">
    <source>
        <dbReference type="Google" id="ProtNLM"/>
    </source>
</evidence>
<dbReference type="AlphaFoldDB" id="A0AAV4S7P4"/>
<reference evidence="1 2" key="1">
    <citation type="submission" date="2021-06" db="EMBL/GenBank/DDBJ databases">
        <title>Caerostris extrusa draft genome.</title>
        <authorList>
            <person name="Kono N."/>
            <person name="Arakawa K."/>
        </authorList>
    </citation>
    <scope>NUCLEOTIDE SEQUENCE [LARGE SCALE GENOMIC DNA]</scope>
</reference>
<evidence type="ECO:0000313" key="2">
    <source>
        <dbReference type="Proteomes" id="UP001054945"/>
    </source>
</evidence>
<evidence type="ECO:0000313" key="1">
    <source>
        <dbReference type="EMBL" id="GIY30518.1"/>
    </source>
</evidence>
<gene>
    <name evidence="1" type="ORF">CEXT_493601</name>
</gene>
<name>A0AAV4S7P4_CAEEX</name>
<accession>A0AAV4S7P4</accession>
<sequence length="125" mass="14628">METISNFDFEKVWHLKRVDRYCYRKEKKSIRNTAEARRDFFPRRKIHYAGACSLIRKSNKSCYRVLTFCILPFQSLTDINTIPTKLVFHPWQKGMKKIISAENSLAIKGFNCDGWILAGVLVTHA</sequence>
<protein>
    <recommendedName>
        <fullName evidence="3">Ribosomal protein S14</fullName>
    </recommendedName>
</protein>
<dbReference type="Proteomes" id="UP001054945">
    <property type="component" value="Unassembled WGS sequence"/>
</dbReference>
<organism evidence="1 2">
    <name type="scientific">Caerostris extrusa</name>
    <name type="common">Bark spider</name>
    <name type="synonym">Caerostris bankana</name>
    <dbReference type="NCBI Taxonomy" id="172846"/>
    <lineage>
        <taxon>Eukaryota</taxon>
        <taxon>Metazoa</taxon>
        <taxon>Ecdysozoa</taxon>
        <taxon>Arthropoda</taxon>
        <taxon>Chelicerata</taxon>
        <taxon>Arachnida</taxon>
        <taxon>Araneae</taxon>
        <taxon>Araneomorphae</taxon>
        <taxon>Entelegynae</taxon>
        <taxon>Araneoidea</taxon>
        <taxon>Araneidae</taxon>
        <taxon>Caerostris</taxon>
    </lineage>
</organism>
<dbReference type="EMBL" id="BPLR01009242">
    <property type="protein sequence ID" value="GIY30518.1"/>
    <property type="molecule type" value="Genomic_DNA"/>
</dbReference>
<comment type="caution">
    <text evidence="1">The sequence shown here is derived from an EMBL/GenBank/DDBJ whole genome shotgun (WGS) entry which is preliminary data.</text>
</comment>